<evidence type="ECO:0000313" key="2">
    <source>
        <dbReference type="Proteomes" id="UP001152320"/>
    </source>
</evidence>
<protein>
    <submittedName>
        <fullName evidence="1">Uncharacterized protein</fullName>
    </submittedName>
</protein>
<dbReference type="AlphaFoldDB" id="A0A9Q1HK29"/>
<name>A0A9Q1HK29_HOLLE</name>
<dbReference type="Proteomes" id="UP001152320">
    <property type="component" value="Chromosome 1"/>
</dbReference>
<gene>
    <name evidence="1" type="ORF">HOLleu_01103</name>
</gene>
<accession>A0A9Q1HK29</accession>
<evidence type="ECO:0000313" key="1">
    <source>
        <dbReference type="EMBL" id="KAJ8048690.1"/>
    </source>
</evidence>
<sequence length="68" mass="7809">MNVSHVQDRHHPISFKQSPGIIQVQGEEQVQSAGVPSNYTGQERRRFPQEGDWNSINYYFPIPLNGQL</sequence>
<dbReference type="EMBL" id="JAIZAY010000001">
    <property type="protein sequence ID" value="KAJ8048690.1"/>
    <property type="molecule type" value="Genomic_DNA"/>
</dbReference>
<comment type="caution">
    <text evidence="1">The sequence shown here is derived from an EMBL/GenBank/DDBJ whole genome shotgun (WGS) entry which is preliminary data.</text>
</comment>
<organism evidence="1 2">
    <name type="scientific">Holothuria leucospilota</name>
    <name type="common">Black long sea cucumber</name>
    <name type="synonym">Mertensiothuria leucospilota</name>
    <dbReference type="NCBI Taxonomy" id="206669"/>
    <lineage>
        <taxon>Eukaryota</taxon>
        <taxon>Metazoa</taxon>
        <taxon>Echinodermata</taxon>
        <taxon>Eleutherozoa</taxon>
        <taxon>Echinozoa</taxon>
        <taxon>Holothuroidea</taxon>
        <taxon>Aspidochirotacea</taxon>
        <taxon>Aspidochirotida</taxon>
        <taxon>Holothuriidae</taxon>
        <taxon>Holothuria</taxon>
    </lineage>
</organism>
<proteinExistence type="predicted"/>
<keyword evidence="2" id="KW-1185">Reference proteome</keyword>
<reference evidence="1" key="1">
    <citation type="submission" date="2021-10" db="EMBL/GenBank/DDBJ databases">
        <title>Tropical sea cucumber genome reveals ecological adaptation and Cuvierian tubules defense mechanism.</title>
        <authorList>
            <person name="Chen T."/>
        </authorList>
    </citation>
    <scope>NUCLEOTIDE SEQUENCE</scope>
    <source>
        <strain evidence="1">Nanhai2018</strain>
        <tissue evidence="1">Muscle</tissue>
    </source>
</reference>